<dbReference type="Proteomes" id="UP000320811">
    <property type="component" value="Unassembled WGS sequence"/>
</dbReference>
<evidence type="ECO:0000256" key="1">
    <source>
        <dbReference type="ARBA" id="ARBA00010641"/>
    </source>
</evidence>
<dbReference type="Gene3D" id="1.10.10.10">
    <property type="entry name" value="Winged helix-like DNA-binding domain superfamily/Winged helix DNA-binding domain"/>
    <property type="match status" value="1"/>
</dbReference>
<keyword evidence="2" id="KW-0805">Transcription regulation</keyword>
<dbReference type="Pfam" id="PF08281">
    <property type="entry name" value="Sigma70_r4_2"/>
    <property type="match status" value="1"/>
</dbReference>
<evidence type="ECO:0000256" key="2">
    <source>
        <dbReference type="ARBA" id="ARBA00023015"/>
    </source>
</evidence>
<dbReference type="EMBL" id="VIWO01000004">
    <property type="protein sequence ID" value="TWF40409.1"/>
    <property type="molecule type" value="Genomic_DNA"/>
</dbReference>
<gene>
    <name evidence="7" type="ORF">FHW36_10491</name>
</gene>
<keyword evidence="8" id="KW-1185">Reference proteome</keyword>
<dbReference type="InterPro" id="IPR013325">
    <property type="entry name" value="RNA_pol_sigma_r2"/>
</dbReference>
<comment type="caution">
    <text evidence="7">The sequence shown here is derived from an EMBL/GenBank/DDBJ whole genome shotgun (WGS) entry which is preliminary data.</text>
</comment>
<name>A0A561PQL6_9BACT</name>
<evidence type="ECO:0000259" key="5">
    <source>
        <dbReference type="Pfam" id="PF04542"/>
    </source>
</evidence>
<dbReference type="InterPro" id="IPR014327">
    <property type="entry name" value="RNA_pol_sigma70_bacteroid"/>
</dbReference>
<evidence type="ECO:0000256" key="4">
    <source>
        <dbReference type="ARBA" id="ARBA00023163"/>
    </source>
</evidence>
<evidence type="ECO:0000259" key="6">
    <source>
        <dbReference type="Pfam" id="PF08281"/>
    </source>
</evidence>
<keyword evidence="4" id="KW-0804">Transcription</keyword>
<dbReference type="InterPro" id="IPR013249">
    <property type="entry name" value="RNA_pol_sigma70_r4_t2"/>
</dbReference>
<dbReference type="NCBIfam" id="TIGR02937">
    <property type="entry name" value="sigma70-ECF"/>
    <property type="match status" value="1"/>
</dbReference>
<reference evidence="7 8" key="1">
    <citation type="submission" date="2019-06" db="EMBL/GenBank/DDBJ databases">
        <title>Sorghum-associated microbial communities from plants grown in Nebraska, USA.</title>
        <authorList>
            <person name="Schachtman D."/>
        </authorList>
    </citation>
    <scope>NUCLEOTIDE SEQUENCE [LARGE SCALE GENOMIC DNA]</scope>
    <source>
        <strain evidence="7 8">1209</strain>
    </source>
</reference>
<comment type="similarity">
    <text evidence="1">Belongs to the sigma-70 factor family. ECF subfamily.</text>
</comment>
<feature type="domain" description="RNA polymerase sigma factor 70 region 4 type 2" evidence="6">
    <location>
        <begin position="156"/>
        <end position="207"/>
    </location>
</feature>
<dbReference type="SUPFAM" id="SSF88946">
    <property type="entry name" value="Sigma2 domain of RNA polymerase sigma factors"/>
    <property type="match status" value="1"/>
</dbReference>
<accession>A0A561PQL6</accession>
<proteinExistence type="inferred from homology"/>
<organism evidence="7 8">
    <name type="scientific">Chitinophaga polysaccharea</name>
    <dbReference type="NCBI Taxonomy" id="1293035"/>
    <lineage>
        <taxon>Bacteria</taxon>
        <taxon>Pseudomonadati</taxon>
        <taxon>Bacteroidota</taxon>
        <taxon>Chitinophagia</taxon>
        <taxon>Chitinophagales</taxon>
        <taxon>Chitinophagaceae</taxon>
        <taxon>Chitinophaga</taxon>
    </lineage>
</organism>
<dbReference type="GO" id="GO:0003677">
    <property type="term" value="F:DNA binding"/>
    <property type="evidence" value="ECO:0007669"/>
    <property type="project" value="InterPro"/>
</dbReference>
<feature type="domain" description="RNA polymerase sigma-70 region 2" evidence="5">
    <location>
        <begin position="64"/>
        <end position="127"/>
    </location>
</feature>
<dbReference type="PANTHER" id="PTHR43133:SF46">
    <property type="entry name" value="RNA POLYMERASE SIGMA-70 FACTOR ECF SUBFAMILY"/>
    <property type="match status" value="1"/>
</dbReference>
<dbReference type="InterPro" id="IPR036388">
    <property type="entry name" value="WH-like_DNA-bd_sf"/>
</dbReference>
<dbReference type="InterPro" id="IPR039425">
    <property type="entry name" value="RNA_pol_sigma-70-like"/>
</dbReference>
<dbReference type="InterPro" id="IPR014284">
    <property type="entry name" value="RNA_pol_sigma-70_dom"/>
</dbReference>
<keyword evidence="3" id="KW-0731">Sigma factor</keyword>
<dbReference type="OrthoDB" id="759001at2"/>
<dbReference type="CDD" id="cd06171">
    <property type="entry name" value="Sigma70_r4"/>
    <property type="match status" value="1"/>
</dbReference>
<dbReference type="GO" id="GO:0006352">
    <property type="term" value="P:DNA-templated transcription initiation"/>
    <property type="evidence" value="ECO:0007669"/>
    <property type="project" value="InterPro"/>
</dbReference>
<dbReference type="InterPro" id="IPR007627">
    <property type="entry name" value="RNA_pol_sigma70_r2"/>
</dbReference>
<evidence type="ECO:0000313" key="7">
    <source>
        <dbReference type="EMBL" id="TWF40409.1"/>
    </source>
</evidence>
<dbReference type="Pfam" id="PF04542">
    <property type="entry name" value="Sigma70_r2"/>
    <property type="match status" value="1"/>
</dbReference>
<dbReference type="GO" id="GO:0016987">
    <property type="term" value="F:sigma factor activity"/>
    <property type="evidence" value="ECO:0007669"/>
    <property type="project" value="UniProtKB-KW"/>
</dbReference>
<dbReference type="Gene3D" id="1.10.1740.10">
    <property type="match status" value="1"/>
</dbReference>
<dbReference type="NCBIfam" id="TIGR02985">
    <property type="entry name" value="Sig70_bacteroi1"/>
    <property type="match status" value="1"/>
</dbReference>
<dbReference type="AlphaFoldDB" id="A0A561PQL6"/>
<dbReference type="SUPFAM" id="SSF88659">
    <property type="entry name" value="Sigma3 and sigma4 domains of RNA polymerase sigma factors"/>
    <property type="match status" value="1"/>
</dbReference>
<evidence type="ECO:0000256" key="3">
    <source>
        <dbReference type="ARBA" id="ARBA00023082"/>
    </source>
</evidence>
<protein>
    <submittedName>
        <fullName evidence="7">RNA polymerase sigma-70 factor (ECF subfamily)</fullName>
    </submittedName>
</protein>
<dbReference type="PANTHER" id="PTHR43133">
    <property type="entry name" value="RNA POLYMERASE ECF-TYPE SIGMA FACTO"/>
    <property type="match status" value="1"/>
</dbReference>
<evidence type="ECO:0000313" key="8">
    <source>
        <dbReference type="Proteomes" id="UP000320811"/>
    </source>
</evidence>
<dbReference type="InterPro" id="IPR013324">
    <property type="entry name" value="RNA_pol_sigma_r3/r4-like"/>
</dbReference>
<sequence>MKQEVSTNGKCENGFIIIRFFLLVCIVNQPRHCIILPEKTTHNERELLSETARGNEVAFSALLDLYRNKLYSHALSYLKSCQEAEELVQDVFLKIWDNRHRLPEIENFKNYLFILSRNQLVSAVRKRLKTAAPPTDDDLNEGWLPDGQLEWKETYQQIQQAIGRLPPQQKAVFILSRFENFTYQQIAVQLQISPTTVKFHMVAALNTLREALHYNVFMLLILPGLKIFF</sequence>